<organism evidence="11 12">
    <name type="scientific">Halolactibacillus alkaliphilus</name>
    <dbReference type="NCBI Taxonomy" id="442899"/>
    <lineage>
        <taxon>Bacteria</taxon>
        <taxon>Bacillati</taxon>
        <taxon>Bacillota</taxon>
        <taxon>Bacilli</taxon>
        <taxon>Bacillales</taxon>
        <taxon>Bacillaceae</taxon>
        <taxon>Halolactibacillus</taxon>
    </lineage>
</organism>
<evidence type="ECO:0008006" key="13">
    <source>
        <dbReference type="Google" id="ProtNLM"/>
    </source>
</evidence>
<dbReference type="InterPro" id="IPR018060">
    <property type="entry name" value="HTH_AraC"/>
</dbReference>
<name>A0A511WZQ6_9BACI</name>
<dbReference type="OrthoDB" id="342399at2"/>
<dbReference type="InterPro" id="IPR001789">
    <property type="entry name" value="Sig_transdc_resp-reg_receiver"/>
</dbReference>
<dbReference type="InterPro" id="IPR041522">
    <property type="entry name" value="CdaR_GGDEF"/>
</dbReference>
<dbReference type="Proteomes" id="UP000321400">
    <property type="component" value="Unassembled WGS sequence"/>
</dbReference>
<dbReference type="STRING" id="442899.SAMN05720591_10690"/>
<evidence type="ECO:0000256" key="2">
    <source>
        <dbReference type="ARBA" id="ARBA00022490"/>
    </source>
</evidence>
<dbReference type="SMART" id="SM00342">
    <property type="entry name" value="HTH_ARAC"/>
    <property type="match status" value="1"/>
</dbReference>
<keyword evidence="12" id="KW-1185">Reference proteome</keyword>
<dbReference type="Gene3D" id="3.40.50.2300">
    <property type="match status" value="1"/>
</dbReference>
<dbReference type="Pfam" id="PF00072">
    <property type="entry name" value="Response_reg"/>
    <property type="match status" value="1"/>
</dbReference>
<dbReference type="PANTHER" id="PTHR42713:SF3">
    <property type="entry name" value="TRANSCRIPTIONAL REGULATORY PROTEIN HPTR"/>
    <property type="match status" value="1"/>
</dbReference>
<dbReference type="GO" id="GO:0005737">
    <property type="term" value="C:cytoplasm"/>
    <property type="evidence" value="ECO:0007669"/>
    <property type="project" value="UniProtKB-SubCell"/>
</dbReference>
<dbReference type="InterPro" id="IPR020449">
    <property type="entry name" value="Tscrpt_reg_AraC-type_HTH"/>
</dbReference>
<evidence type="ECO:0000256" key="5">
    <source>
        <dbReference type="ARBA" id="ARBA00023015"/>
    </source>
</evidence>
<feature type="modified residue" description="4-aspartylphosphate" evidence="8">
    <location>
        <position position="56"/>
    </location>
</feature>
<dbReference type="EMBL" id="BJYE01000005">
    <property type="protein sequence ID" value="GEN56168.1"/>
    <property type="molecule type" value="Genomic_DNA"/>
</dbReference>
<dbReference type="InterPro" id="IPR011006">
    <property type="entry name" value="CheY-like_superfamily"/>
</dbReference>
<evidence type="ECO:0000256" key="7">
    <source>
        <dbReference type="ARBA" id="ARBA00023163"/>
    </source>
</evidence>
<evidence type="ECO:0000256" key="4">
    <source>
        <dbReference type="ARBA" id="ARBA00023012"/>
    </source>
</evidence>
<evidence type="ECO:0000256" key="6">
    <source>
        <dbReference type="ARBA" id="ARBA00023125"/>
    </source>
</evidence>
<dbReference type="PROSITE" id="PS01124">
    <property type="entry name" value="HTH_ARAC_FAMILY_2"/>
    <property type="match status" value="1"/>
</dbReference>
<evidence type="ECO:0000259" key="9">
    <source>
        <dbReference type="PROSITE" id="PS01124"/>
    </source>
</evidence>
<proteinExistence type="predicted"/>
<gene>
    <name evidence="11" type="ORF">HAL01_06320</name>
</gene>
<dbReference type="PROSITE" id="PS50110">
    <property type="entry name" value="RESPONSE_REGULATORY"/>
    <property type="match status" value="1"/>
</dbReference>
<keyword evidence="5" id="KW-0805">Transcription regulation</keyword>
<comment type="caution">
    <text evidence="11">The sequence shown here is derived from an EMBL/GenBank/DDBJ whole genome shotgun (WGS) entry which is preliminary data.</text>
</comment>
<feature type="domain" description="HTH araC/xylS-type" evidence="9">
    <location>
        <begin position="422"/>
        <end position="520"/>
    </location>
</feature>
<sequence length="523" mass="61275">MSLKVVLVDDEDLTIQLLKHLIDWDQYDLTFVGQAHDGEEALRVIEETKPDLVVTDINMPKLSGIDFIKRVKETDQSPLFILISAYNDFHYVQEAMKLGCHDYILKPIDEAELDQALNKVVEKIRGDQHVAALVKNHNEEMKKHYLMNYLYSGLPMDLVMVNEEDYAVDFNHYAVLIFKLQYHSIEEFNKVGHMSQEHVKQIGQLLTQALAGWDHIVFDYHQESWVTIVSGMTPSDMGELSKRLVKQLYNQTEMAFHACFSHIYHTLAELNQGYEEAKCLSRYTMFLDAEAVLGFSYNIDSQQFKALNTQGLLKELKESIEQKSYHHAKKVLEDLFTVSKHINPEALDMIYDTCYQLTTLIQGTLVATEPLEADVERILHTTYDDMKRLTDIKQLQAFMQEMLYVALYDHDHHEERYSKLVRDGIRVIKTKYQENLNLETICDEIAVSKNYFSYLFKREVGMNLWQYLTEYRIKKAKQLLLETDMKSYEIAFHVGYENPSYFSMVFKKYEAMTPNQYRQKNVI</sequence>
<dbReference type="Pfam" id="PF12833">
    <property type="entry name" value="HTH_18"/>
    <property type="match status" value="1"/>
</dbReference>
<dbReference type="CDD" id="cd17536">
    <property type="entry name" value="REC_YesN-like"/>
    <property type="match status" value="1"/>
</dbReference>
<protein>
    <recommendedName>
        <fullName evidence="13">DNA-binding response regulator</fullName>
    </recommendedName>
</protein>
<dbReference type="SUPFAM" id="SSF46689">
    <property type="entry name" value="Homeodomain-like"/>
    <property type="match status" value="2"/>
</dbReference>
<dbReference type="RefSeq" id="WP_089800625.1">
    <property type="nucleotide sequence ID" value="NZ_BJYE01000005.1"/>
</dbReference>
<evidence type="ECO:0000313" key="11">
    <source>
        <dbReference type="EMBL" id="GEN56168.1"/>
    </source>
</evidence>
<keyword evidence="2" id="KW-0963">Cytoplasm</keyword>
<evidence type="ECO:0000313" key="12">
    <source>
        <dbReference type="Proteomes" id="UP000321400"/>
    </source>
</evidence>
<dbReference type="InterPro" id="IPR051552">
    <property type="entry name" value="HptR"/>
</dbReference>
<accession>A0A511WZQ6</accession>
<dbReference type="Pfam" id="PF17853">
    <property type="entry name" value="GGDEF_2"/>
    <property type="match status" value="1"/>
</dbReference>
<evidence type="ECO:0000256" key="3">
    <source>
        <dbReference type="ARBA" id="ARBA00022553"/>
    </source>
</evidence>
<dbReference type="GO" id="GO:0003700">
    <property type="term" value="F:DNA-binding transcription factor activity"/>
    <property type="evidence" value="ECO:0007669"/>
    <property type="project" value="InterPro"/>
</dbReference>
<dbReference type="InterPro" id="IPR009057">
    <property type="entry name" value="Homeodomain-like_sf"/>
</dbReference>
<evidence type="ECO:0000256" key="8">
    <source>
        <dbReference type="PROSITE-ProRule" id="PRU00169"/>
    </source>
</evidence>
<dbReference type="SUPFAM" id="SSF52172">
    <property type="entry name" value="CheY-like"/>
    <property type="match status" value="1"/>
</dbReference>
<evidence type="ECO:0000259" key="10">
    <source>
        <dbReference type="PROSITE" id="PS50110"/>
    </source>
</evidence>
<keyword evidence="4" id="KW-0902">Two-component regulatory system</keyword>
<dbReference type="PRINTS" id="PR00032">
    <property type="entry name" value="HTHARAC"/>
</dbReference>
<feature type="domain" description="Response regulatory" evidence="10">
    <location>
        <begin position="4"/>
        <end position="121"/>
    </location>
</feature>
<comment type="subcellular location">
    <subcellularLocation>
        <location evidence="1">Cytoplasm</location>
    </subcellularLocation>
</comment>
<dbReference type="Gene3D" id="1.10.10.60">
    <property type="entry name" value="Homeodomain-like"/>
    <property type="match status" value="2"/>
</dbReference>
<keyword evidence="3 8" id="KW-0597">Phosphoprotein</keyword>
<keyword evidence="7" id="KW-0804">Transcription</keyword>
<dbReference type="AlphaFoldDB" id="A0A511WZQ6"/>
<keyword evidence="6" id="KW-0238">DNA-binding</keyword>
<dbReference type="GO" id="GO:0000160">
    <property type="term" value="P:phosphorelay signal transduction system"/>
    <property type="evidence" value="ECO:0007669"/>
    <property type="project" value="UniProtKB-KW"/>
</dbReference>
<dbReference type="GO" id="GO:0043565">
    <property type="term" value="F:sequence-specific DNA binding"/>
    <property type="evidence" value="ECO:0007669"/>
    <property type="project" value="InterPro"/>
</dbReference>
<dbReference type="SMART" id="SM00448">
    <property type="entry name" value="REC"/>
    <property type="match status" value="1"/>
</dbReference>
<evidence type="ECO:0000256" key="1">
    <source>
        <dbReference type="ARBA" id="ARBA00004496"/>
    </source>
</evidence>
<dbReference type="PANTHER" id="PTHR42713">
    <property type="entry name" value="HISTIDINE KINASE-RELATED"/>
    <property type="match status" value="1"/>
</dbReference>
<reference evidence="11 12" key="1">
    <citation type="submission" date="2019-07" db="EMBL/GenBank/DDBJ databases">
        <title>Whole genome shotgun sequence of Halolactibacillus alkaliphilus NBRC 103919.</title>
        <authorList>
            <person name="Hosoyama A."/>
            <person name="Uohara A."/>
            <person name="Ohji S."/>
            <person name="Ichikawa N."/>
        </authorList>
    </citation>
    <scope>NUCLEOTIDE SEQUENCE [LARGE SCALE GENOMIC DNA]</scope>
    <source>
        <strain evidence="11 12">NBRC 103919</strain>
    </source>
</reference>